<dbReference type="Proteomes" id="UP000601435">
    <property type="component" value="Unassembled WGS sequence"/>
</dbReference>
<organism evidence="2 3">
    <name type="scientific">Symbiodinium necroappetens</name>
    <dbReference type="NCBI Taxonomy" id="1628268"/>
    <lineage>
        <taxon>Eukaryota</taxon>
        <taxon>Sar</taxon>
        <taxon>Alveolata</taxon>
        <taxon>Dinophyceae</taxon>
        <taxon>Suessiales</taxon>
        <taxon>Symbiodiniaceae</taxon>
        <taxon>Symbiodinium</taxon>
    </lineage>
</organism>
<reference evidence="2" key="1">
    <citation type="submission" date="2021-02" db="EMBL/GenBank/DDBJ databases">
        <authorList>
            <person name="Dougan E. K."/>
            <person name="Rhodes N."/>
            <person name="Thang M."/>
            <person name="Chan C."/>
        </authorList>
    </citation>
    <scope>NUCLEOTIDE SEQUENCE</scope>
</reference>
<accession>A0A812VTG3</accession>
<evidence type="ECO:0000256" key="1">
    <source>
        <dbReference type="SAM" id="MobiDB-lite"/>
    </source>
</evidence>
<name>A0A812VTG3_9DINO</name>
<feature type="non-terminal residue" evidence="2">
    <location>
        <position position="127"/>
    </location>
</feature>
<sequence length="127" mass="12959">DGQIVSCGSESENASRSDQCPSTDWEYMMDNRAQQCQSMPDPSQGPGVVMMLALQPMLGGVLGQPGHHGPFVPAPMGSPHVSDASSTPPPPLTSPKVPSMPASSSTPGAGLMVPMPMNHGFAAGAST</sequence>
<feature type="region of interest" description="Disordered" evidence="1">
    <location>
        <begin position="63"/>
        <end position="112"/>
    </location>
</feature>
<evidence type="ECO:0000313" key="3">
    <source>
        <dbReference type="Proteomes" id="UP000601435"/>
    </source>
</evidence>
<evidence type="ECO:0000313" key="2">
    <source>
        <dbReference type="EMBL" id="CAE7648147.1"/>
    </source>
</evidence>
<feature type="non-terminal residue" evidence="2">
    <location>
        <position position="1"/>
    </location>
</feature>
<proteinExistence type="predicted"/>
<keyword evidence="3" id="KW-1185">Reference proteome</keyword>
<comment type="caution">
    <text evidence="2">The sequence shown here is derived from an EMBL/GenBank/DDBJ whole genome shotgun (WGS) entry which is preliminary data.</text>
</comment>
<feature type="region of interest" description="Disordered" evidence="1">
    <location>
        <begin position="1"/>
        <end position="23"/>
    </location>
</feature>
<feature type="compositionally biased region" description="Polar residues" evidence="1">
    <location>
        <begin position="1"/>
        <end position="22"/>
    </location>
</feature>
<dbReference type="EMBL" id="CAJNJA010030761">
    <property type="protein sequence ID" value="CAE7648147.1"/>
    <property type="molecule type" value="Genomic_DNA"/>
</dbReference>
<dbReference type="AlphaFoldDB" id="A0A812VTG3"/>
<protein>
    <submittedName>
        <fullName evidence="2">DHX38 protein</fullName>
    </submittedName>
</protein>
<gene>
    <name evidence="2" type="primary">DHX38</name>
    <name evidence="2" type="ORF">SNEC2469_LOCUS18317</name>
</gene>